<feature type="region of interest" description="Disordered" evidence="6">
    <location>
        <begin position="207"/>
        <end position="227"/>
    </location>
</feature>
<keyword evidence="5" id="KW-0963">Cytoplasm</keyword>
<evidence type="ECO:0000313" key="8">
    <source>
        <dbReference type="EMBL" id="KAL2333008.1"/>
    </source>
</evidence>
<reference evidence="8 9" key="1">
    <citation type="submission" date="2024-08" db="EMBL/GenBank/DDBJ databases">
        <title>Insights into the chromosomal genome structure of Flemingia macrophylla.</title>
        <authorList>
            <person name="Ding Y."/>
            <person name="Zhao Y."/>
            <person name="Bi W."/>
            <person name="Wu M."/>
            <person name="Zhao G."/>
            <person name="Gong Y."/>
            <person name="Li W."/>
            <person name="Zhang P."/>
        </authorList>
    </citation>
    <scope>NUCLEOTIDE SEQUENCE [LARGE SCALE GENOMIC DNA]</scope>
    <source>
        <strain evidence="8">DYQJB</strain>
        <tissue evidence="8">Leaf</tissue>
    </source>
</reference>
<evidence type="ECO:0000256" key="3">
    <source>
        <dbReference type="ARBA" id="ARBA00015817"/>
    </source>
</evidence>
<comment type="caution">
    <text evidence="8">The sequence shown here is derived from an EMBL/GenBank/DDBJ whole genome shotgun (WGS) entry which is preliminary data.</text>
</comment>
<dbReference type="PANTHER" id="PTHR21422:SF9">
    <property type="entry name" value="RAB3 GTPASE-ACTIVATING PROTEIN CATALYTIC SUBUNIT"/>
    <property type="match status" value="1"/>
</dbReference>
<dbReference type="EMBL" id="JBGMDY010000005">
    <property type="protein sequence ID" value="KAL2333008.1"/>
    <property type="molecule type" value="Genomic_DNA"/>
</dbReference>
<dbReference type="InterPro" id="IPR045700">
    <property type="entry name" value="Rab3GAP1"/>
</dbReference>
<evidence type="ECO:0000256" key="4">
    <source>
        <dbReference type="ARBA" id="ARBA00022468"/>
    </source>
</evidence>
<evidence type="ECO:0000256" key="5">
    <source>
        <dbReference type="ARBA" id="ARBA00022490"/>
    </source>
</evidence>
<name>A0ABD1MB40_9FABA</name>
<dbReference type="GO" id="GO:0005737">
    <property type="term" value="C:cytoplasm"/>
    <property type="evidence" value="ECO:0007669"/>
    <property type="project" value="UniProtKB-SubCell"/>
</dbReference>
<evidence type="ECO:0000259" key="7">
    <source>
        <dbReference type="Pfam" id="PF13890"/>
    </source>
</evidence>
<keyword evidence="9" id="KW-1185">Reference proteome</keyword>
<dbReference type="Proteomes" id="UP001603857">
    <property type="component" value="Unassembled WGS sequence"/>
</dbReference>
<evidence type="ECO:0000313" key="9">
    <source>
        <dbReference type="Proteomes" id="UP001603857"/>
    </source>
</evidence>
<dbReference type="GO" id="GO:0005096">
    <property type="term" value="F:GTPase activator activity"/>
    <property type="evidence" value="ECO:0007669"/>
    <property type="project" value="UniProtKB-KW"/>
</dbReference>
<evidence type="ECO:0000256" key="2">
    <source>
        <dbReference type="ARBA" id="ARBA00008856"/>
    </source>
</evidence>
<feature type="region of interest" description="Disordered" evidence="6">
    <location>
        <begin position="164"/>
        <end position="187"/>
    </location>
</feature>
<keyword evidence="4" id="KW-0343">GTPase activation</keyword>
<organism evidence="8 9">
    <name type="scientific">Flemingia macrophylla</name>
    <dbReference type="NCBI Taxonomy" id="520843"/>
    <lineage>
        <taxon>Eukaryota</taxon>
        <taxon>Viridiplantae</taxon>
        <taxon>Streptophyta</taxon>
        <taxon>Embryophyta</taxon>
        <taxon>Tracheophyta</taxon>
        <taxon>Spermatophyta</taxon>
        <taxon>Magnoliopsida</taxon>
        <taxon>eudicotyledons</taxon>
        <taxon>Gunneridae</taxon>
        <taxon>Pentapetalae</taxon>
        <taxon>rosids</taxon>
        <taxon>fabids</taxon>
        <taxon>Fabales</taxon>
        <taxon>Fabaceae</taxon>
        <taxon>Papilionoideae</taxon>
        <taxon>50 kb inversion clade</taxon>
        <taxon>NPAAA clade</taxon>
        <taxon>indigoferoid/millettioid clade</taxon>
        <taxon>Phaseoleae</taxon>
        <taxon>Flemingia</taxon>
    </lineage>
</organism>
<gene>
    <name evidence="8" type="ORF">Fmac_014221</name>
</gene>
<feature type="compositionally biased region" description="Basic and acidic residues" evidence="6">
    <location>
        <begin position="217"/>
        <end position="227"/>
    </location>
</feature>
<dbReference type="PANTHER" id="PTHR21422">
    <property type="entry name" value="RAB3 GTPASE-ACTIVATING PROTEIN CATALYTIC SUBUNIT"/>
    <property type="match status" value="1"/>
</dbReference>
<accession>A0ABD1MB40</accession>
<evidence type="ECO:0000256" key="6">
    <source>
        <dbReference type="SAM" id="MobiDB-lite"/>
    </source>
</evidence>
<evidence type="ECO:0000256" key="1">
    <source>
        <dbReference type="ARBA" id="ARBA00004496"/>
    </source>
</evidence>
<comment type="similarity">
    <text evidence="2">Belongs to the Rab3-GAP catalytic subunit family.</text>
</comment>
<protein>
    <recommendedName>
        <fullName evidence="3">Rab3 GTPase-activating protein catalytic subunit</fullName>
    </recommendedName>
</protein>
<dbReference type="Pfam" id="PF13890">
    <property type="entry name" value="Rab3-GTPase_cat"/>
    <property type="match status" value="1"/>
</dbReference>
<sequence>MICTVMKKNVSRKPEDVDLMNDKNHSDLTRRGSAGIVDYMMLLKSHQSMHAPYAQVVPASRHHLELPLCNITSPIFEEYNMPFFFFPMLQEPPLMTEDMHEERLKAVEAFGDSFNFSAQLERDILTSDMSAFKAANPDAVFEDFIRWHSPGDWEEDNYLEGIKSSSSSAPDIRKSKESWPPHGRLSKRMSENGNLWRNLWNSAPAIPASEQKPLLDPNREGEKGSKS</sequence>
<feature type="domain" description="Rab3GAP catalytic subunit conserved" evidence="7">
    <location>
        <begin position="85"/>
        <end position="223"/>
    </location>
</feature>
<comment type="subcellular location">
    <subcellularLocation>
        <location evidence="1">Cytoplasm</location>
    </subcellularLocation>
</comment>
<dbReference type="InterPro" id="IPR026147">
    <property type="entry name" value="Rab3GAP1_conserved"/>
</dbReference>
<dbReference type="AlphaFoldDB" id="A0ABD1MB40"/>
<proteinExistence type="inferred from homology"/>